<organism evidence="4">
    <name type="scientific">Magallana gigas</name>
    <name type="common">Pacific oyster</name>
    <name type="synonym">Crassostrea gigas</name>
    <dbReference type="NCBI Taxonomy" id="29159"/>
    <lineage>
        <taxon>Eukaryota</taxon>
        <taxon>Metazoa</taxon>
        <taxon>Spiralia</taxon>
        <taxon>Lophotrochozoa</taxon>
        <taxon>Mollusca</taxon>
        <taxon>Bivalvia</taxon>
        <taxon>Autobranchia</taxon>
        <taxon>Pteriomorphia</taxon>
        <taxon>Ostreida</taxon>
        <taxon>Ostreoidea</taxon>
        <taxon>Ostreidae</taxon>
        <taxon>Magallana</taxon>
    </lineage>
</organism>
<sequence length="569" mass="64827">MNSSTATENYHSDSTDNTAERIALLRLQYHCHLLSNFNVTREANETYCEPHYDKVRCWYAAKANTTVIAPCPAELRAPDHVVAVRYCGVDGQWTNLSDYKQCIDFIDGKYLPKDDLSLLAPTQELSRSVFIMRDIYFGCSLVSLFFLCITLFVFCYFRKGETVLQEKNSFELLHGAVFEKALRELKTKVSLLGVGDESELTPSEKVTMATMYGMIMQSRNKQSSALQRVYTALVIRSHADNMLLQRLNKAHITLSTSSKRYFMDDLGKYCDEKIIQSLRSGRDGKINGDNLEFRVATHEIRMNIKAKDFHFFASDFTPDRIDLSKYSDKGSIGEEFPKMKVPVGGDQLTREKLQWAKALRSGAHTSLERFDNLSSMIVELFHTLQGFLEKTCKRFLNLKSSRDEGSLAWYKIILHRSNNKPADMEKENQVKFLKELIRGLGSNKTKNAIVGISKAAPVIESVVHHFDEEAGICEIRTTHKSRSLERDLKVMLKKTRELDPFSNQGRSLQSYKGINANPIYSVNKEKFHQVVLRTAQRLRRGQISDQTEEDTSNIEGGDSDSDDPGSLFE</sequence>
<dbReference type="InterPro" id="IPR036445">
    <property type="entry name" value="GPCR_2_extracell_dom_sf"/>
</dbReference>
<accession>K1QIN4</accession>
<gene>
    <name evidence="4" type="ORF">CGI_10003787</name>
</gene>
<reference evidence="4" key="1">
    <citation type="journal article" date="2012" name="Nature">
        <title>The oyster genome reveals stress adaptation and complexity of shell formation.</title>
        <authorList>
            <person name="Zhang G."/>
            <person name="Fang X."/>
            <person name="Guo X."/>
            <person name="Li L."/>
            <person name="Luo R."/>
            <person name="Xu F."/>
            <person name="Yang P."/>
            <person name="Zhang L."/>
            <person name="Wang X."/>
            <person name="Qi H."/>
            <person name="Xiong Z."/>
            <person name="Que H."/>
            <person name="Xie Y."/>
            <person name="Holland P.W."/>
            <person name="Paps J."/>
            <person name="Zhu Y."/>
            <person name="Wu F."/>
            <person name="Chen Y."/>
            <person name="Wang J."/>
            <person name="Peng C."/>
            <person name="Meng J."/>
            <person name="Yang L."/>
            <person name="Liu J."/>
            <person name="Wen B."/>
            <person name="Zhang N."/>
            <person name="Huang Z."/>
            <person name="Zhu Q."/>
            <person name="Feng Y."/>
            <person name="Mount A."/>
            <person name="Hedgecock D."/>
            <person name="Xu Z."/>
            <person name="Liu Y."/>
            <person name="Domazet-Loso T."/>
            <person name="Du Y."/>
            <person name="Sun X."/>
            <person name="Zhang S."/>
            <person name="Liu B."/>
            <person name="Cheng P."/>
            <person name="Jiang X."/>
            <person name="Li J."/>
            <person name="Fan D."/>
            <person name="Wang W."/>
            <person name="Fu W."/>
            <person name="Wang T."/>
            <person name="Wang B."/>
            <person name="Zhang J."/>
            <person name="Peng Z."/>
            <person name="Li Y."/>
            <person name="Li N."/>
            <person name="Wang J."/>
            <person name="Chen M."/>
            <person name="He Y."/>
            <person name="Tan F."/>
            <person name="Song X."/>
            <person name="Zheng Q."/>
            <person name="Huang R."/>
            <person name="Yang H."/>
            <person name="Du X."/>
            <person name="Chen L."/>
            <person name="Yang M."/>
            <person name="Gaffney P.M."/>
            <person name="Wang S."/>
            <person name="Luo L."/>
            <person name="She Z."/>
            <person name="Ming Y."/>
            <person name="Huang W."/>
            <person name="Zhang S."/>
            <person name="Huang B."/>
            <person name="Zhang Y."/>
            <person name="Qu T."/>
            <person name="Ni P."/>
            <person name="Miao G."/>
            <person name="Wang J."/>
            <person name="Wang Q."/>
            <person name="Steinberg C.E."/>
            <person name="Wang H."/>
            <person name="Li N."/>
            <person name="Qian L."/>
            <person name="Zhang G."/>
            <person name="Li Y."/>
            <person name="Yang H."/>
            <person name="Liu X."/>
            <person name="Wang J."/>
            <person name="Yin Y."/>
            <person name="Wang J."/>
        </authorList>
    </citation>
    <scope>NUCLEOTIDE SEQUENCE [LARGE SCALE GENOMIC DNA]</scope>
    <source>
        <strain evidence="4">05x7-T-G4-1.051#20</strain>
    </source>
</reference>
<dbReference type="Pfam" id="PF02793">
    <property type="entry name" value="HRM"/>
    <property type="match status" value="1"/>
</dbReference>
<feature type="region of interest" description="Disordered" evidence="1">
    <location>
        <begin position="541"/>
        <end position="569"/>
    </location>
</feature>
<dbReference type="InterPro" id="IPR001879">
    <property type="entry name" value="GPCR_2_extracellular_dom"/>
</dbReference>
<dbReference type="PROSITE" id="PS50227">
    <property type="entry name" value="G_PROTEIN_RECEP_F2_3"/>
    <property type="match status" value="1"/>
</dbReference>
<dbReference type="GO" id="GO:0007188">
    <property type="term" value="P:adenylate cyclase-modulating G protein-coupled receptor signaling pathway"/>
    <property type="evidence" value="ECO:0007669"/>
    <property type="project" value="TreeGrafter"/>
</dbReference>
<evidence type="ECO:0000259" key="3">
    <source>
        <dbReference type="PROSITE" id="PS50227"/>
    </source>
</evidence>
<dbReference type="InterPro" id="IPR017983">
    <property type="entry name" value="GPCR_2_secretin-like_CS"/>
</dbReference>
<dbReference type="PANTHER" id="PTHR45620:SF40">
    <property type="entry name" value="CORTICOTROPIN-RELEASING FACTOR RECEPTOR 2-LIKE ISOFORM X1"/>
    <property type="match status" value="1"/>
</dbReference>
<dbReference type="InParanoid" id="K1QIN4"/>
<feature type="transmembrane region" description="Helical" evidence="2">
    <location>
        <begin position="135"/>
        <end position="157"/>
    </location>
</feature>
<evidence type="ECO:0000256" key="1">
    <source>
        <dbReference type="SAM" id="MobiDB-lite"/>
    </source>
</evidence>
<dbReference type="GO" id="GO:0005886">
    <property type="term" value="C:plasma membrane"/>
    <property type="evidence" value="ECO:0007669"/>
    <property type="project" value="TreeGrafter"/>
</dbReference>
<dbReference type="SUPFAM" id="SSF111418">
    <property type="entry name" value="Hormone receptor domain"/>
    <property type="match status" value="1"/>
</dbReference>
<dbReference type="PANTHER" id="PTHR45620">
    <property type="entry name" value="PDF RECEPTOR-LIKE PROTEIN-RELATED"/>
    <property type="match status" value="1"/>
</dbReference>
<dbReference type="Pfam" id="PF20231">
    <property type="entry name" value="DUF6589"/>
    <property type="match status" value="1"/>
</dbReference>
<name>K1QIN4_MAGGI</name>
<dbReference type="InterPro" id="IPR050332">
    <property type="entry name" value="GPCR_2"/>
</dbReference>
<proteinExistence type="predicted"/>
<dbReference type="AlphaFoldDB" id="K1QIN4"/>
<dbReference type="GO" id="GO:0008528">
    <property type="term" value="F:G protein-coupled peptide receptor activity"/>
    <property type="evidence" value="ECO:0007669"/>
    <property type="project" value="TreeGrafter"/>
</dbReference>
<dbReference type="EMBL" id="JH815722">
    <property type="protein sequence ID" value="EKC21506.1"/>
    <property type="molecule type" value="Genomic_DNA"/>
</dbReference>
<evidence type="ECO:0000256" key="2">
    <source>
        <dbReference type="SAM" id="Phobius"/>
    </source>
</evidence>
<feature type="compositionally biased region" description="Acidic residues" evidence="1">
    <location>
        <begin position="546"/>
        <end position="563"/>
    </location>
</feature>
<dbReference type="Gene3D" id="4.10.1240.10">
    <property type="entry name" value="GPCR, family 2, extracellular hormone receptor domain"/>
    <property type="match status" value="1"/>
</dbReference>
<feature type="domain" description="G-protein coupled receptors family 2 profile 1" evidence="3">
    <location>
        <begin position="30"/>
        <end position="106"/>
    </location>
</feature>
<dbReference type="PROSITE" id="PS00649">
    <property type="entry name" value="G_PROTEIN_RECEP_F2_1"/>
    <property type="match status" value="1"/>
</dbReference>
<keyword evidence="2" id="KW-1133">Transmembrane helix</keyword>
<dbReference type="SMART" id="SM00008">
    <property type="entry name" value="HormR"/>
    <property type="match status" value="1"/>
</dbReference>
<dbReference type="HOGENOM" id="CLU_479182_0_0_1"/>
<protein>
    <recommendedName>
        <fullName evidence="3">G-protein coupled receptors family 2 profile 1 domain-containing protein</fullName>
    </recommendedName>
</protein>
<dbReference type="InterPro" id="IPR046496">
    <property type="entry name" value="DUF6589"/>
</dbReference>
<keyword evidence="2" id="KW-0812">Transmembrane</keyword>
<evidence type="ECO:0000313" key="4">
    <source>
        <dbReference type="EMBL" id="EKC21506.1"/>
    </source>
</evidence>
<keyword evidence="2" id="KW-0472">Membrane</keyword>